<feature type="binding site" evidence="8">
    <location>
        <position position="205"/>
    </location>
    <ligand>
        <name>a divalent metal cation</name>
        <dbReference type="ChEBI" id="CHEBI:60240"/>
    </ligand>
</feature>
<evidence type="ECO:0000256" key="6">
    <source>
        <dbReference type="ARBA" id="ARBA00022759"/>
    </source>
</evidence>
<gene>
    <name evidence="12" type="ORF">EPI10_010195</name>
</gene>
<feature type="binding site" evidence="8">
    <location>
        <position position="21"/>
    </location>
    <ligand>
        <name>a divalent metal cation</name>
        <dbReference type="ChEBI" id="CHEBI:60240"/>
    </ligand>
</feature>
<evidence type="ECO:0000256" key="10">
    <source>
        <dbReference type="SAM" id="Phobius"/>
    </source>
</evidence>
<accession>A0A5B6U8M6</accession>
<comment type="cofactor">
    <cofactor evidence="8">
        <name>Mn(2+)</name>
        <dbReference type="ChEBI" id="CHEBI:29035"/>
    </cofactor>
    <cofactor evidence="8">
        <name>Mg(2+)</name>
        <dbReference type="ChEBI" id="CHEBI:18420"/>
    </cofactor>
    <text evidence="8">Manganese or magnesium. Binds 1 divalent metal ion per monomer in the absence of substrate. May bind a second metal ion after substrate binding.</text>
</comment>
<keyword evidence="6 8" id="KW-0255">Endonuclease</keyword>
<evidence type="ECO:0000256" key="8">
    <source>
        <dbReference type="PROSITE-ProRule" id="PRU01319"/>
    </source>
</evidence>
<dbReference type="Gene3D" id="3.30.420.10">
    <property type="entry name" value="Ribonuclease H-like superfamily/Ribonuclease H"/>
    <property type="match status" value="1"/>
</dbReference>
<evidence type="ECO:0000256" key="7">
    <source>
        <dbReference type="ARBA" id="ARBA00022801"/>
    </source>
</evidence>
<dbReference type="SUPFAM" id="SSF53098">
    <property type="entry name" value="Ribonuclease H-like"/>
    <property type="match status" value="2"/>
</dbReference>
<proteinExistence type="inferred from homology"/>
<feature type="domain" description="RNase H type-2" evidence="11">
    <location>
        <begin position="14"/>
        <end position="314"/>
    </location>
</feature>
<keyword evidence="10" id="KW-0472">Membrane</keyword>
<evidence type="ECO:0000256" key="3">
    <source>
        <dbReference type="ARBA" id="ARBA00007058"/>
    </source>
</evidence>
<protein>
    <recommendedName>
        <fullName evidence="9">Ribonuclease</fullName>
        <ecNumber evidence="9">3.1.26.4</ecNumber>
    </recommendedName>
</protein>
<organism evidence="12 13">
    <name type="scientific">Gossypium australe</name>
    <dbReference type="NCBI Taxonomy" id="47621"/>
    <lineage>
        <taxon>Eukaryota</taxon>
        <taxon>Viridiplantae</taxon>
        <taxon>Streptophyta</taxon>
        <taxon>Embryophyta</taxon>
        <taxon>Tracheophyta</taxon>
        <taxon>Spermatophyta</taxon>
        <taxon>Magnoliopsida</taxon>
        <taxon>eudicotyledons</taxon>
        <taxon>Gunneridae</taxon>
        <taxon>Pentapetalae</taxon>
        <taxon>rosids</taxon>
        <taxon>malvids</taxon>
        <taxon>Malvales</taxon>
        <taxon>Malvaceae</taxon>
        <taxon>Malvoideae</taxon>
        <taxon>Gossypium</taxon>
    </lineage>
</organism>
<dbReference type="GO" id="GO:0004523">
    <property type="term" value="F:RNA-DNA hybrid ribonuclease activity"/>
    <property type="evidence" value="ECO:0007669"/>
    <property type="project" value="UniProtKB-UniRule"/>
</dbReference>
<dbReference type="AlphaFoldDB" id="A0A5B6U8M6"/>
<keyword evidence="7 8" id="KW-0378">Hydrolase</keyword>
<comment type="function">
    <text evidence="9">Endonuclease that specifically degrades the RNA of RNA-DNA hybrids.</text>
</comment>
<keyword evidence="13" id="KW-1185">Reference proteome</keyword>
<dbReference type="Gene3D" id="1.10.10.460">
    <property type="entry name" value="Ribonuclease hii. Domain 2"/>
    <property type="match status" value="1"/>
</dbReference>
<dbReference type="Pfam" id="PF01351">
    <property type="entry name" value="RNase_HII"/>
    <property type="match status" value="2"/>
</dbReference>
<feature type="binding site" evidence="8">
    <location>
        <position position="20"/>
    </location>
    <ligand>
        <name>a divalent metal cation</name>
        <dbReference type="ChEBI" id="CHEBI:60240"/>
    </ligand>
</feature>
<keyword evidence="10" id="KW-0812">Transmembrane</keyword>
<dbReference type="InterPro" id="IPR036397">
    <property type="entry name" value="RNaseH_sf"/>
</dbReference>
<dbReference type="GO" id="GO:0006298">
    <property type="term" value="P:mismatch repair"/>
    <property type="evidence" value="ECO:0007669"/>
    <property type="project" value="TreeGrafter"/>
</dbReference>
<dbReference type="FunFam" id="1.10.10.460:FF:000001">
    <property type="entry name" value="Ribonuclease"/>
    <property type="match status" value="1"/>
</dbReference>
<keyword evidence="4 8" id="KW-0540">Nuclease</keyword>
<dbReference type="InterPro" id="IPR012337">
    <property type="entry name" value="RNaseH-like_sf"/>
</dbReference>
<dbReference type="CDD" id="cd07181">
    <property type="entry name" value="RNase_HII_eukaryota_like"/>
    <property type="match status" value="1"/>
</dbReference>
<keyword evidence="10" id="KW-1133">Transmembrane helix</keyword>
<evidence type="ECO:0000313" key="12">
    <source>
        <dbReference type="EMBL" id="KAA3454249.1"/>
    </source>
</evidence>
<dbReference type="GO" id="GO:0043137">
    <property type="term" value="P:DNA replication, removal of RNA primer"/>
    <property type="evidence" value="ECO:0007669"/>
    <property type="project" value="TreeGrafter"/>
</dbReference>
<dbReference type="GO" id="GO:0032299">
    <property type="term" value="C:ribonuclease H2 complex"/>
    <property type="evidence" value="ECO:0007669"/>
    <property type="project" value="TreeGrafter"/>
</dbReference>
<dbReference type="GO" id="GO:0046872">
    <property type="term" value="F:metal ion binding"/>
    <property type="evidence" value="ECO:0007669"/>
    <property type="project" value="UniProtKB-KW"/>
</dbReference>
<evidence type="ECO:0000256" key="9">
    <source>
        <dbReference type="RuleBase" id="RU003515"/>
    </source>
</evidence>
<dbReference type="GO" id="GO:0003723">
    <property type="term" value="F:RNA binding"/>
    <property type="evidence" value="ECO:0007669"/>
    <property type="project" value="UniProtKB-UniRule"/>
</dbReference>
<dbReference type="EMBL" id="SMMG02000013">
    <property type="protein sequence ID" value="KAA3454249.1"/>
    <property type="molecule type" value="Genomic_DNA"/>
</dbReference>
<reference evidence="13" key="1">
    <citation type="journal article" date="2019" name="Plant Biotechnol. J.">
        <title>Genome sequencing of the Australian wild diploid species Gossypium australe highlights disease resistance and delayed gland morphogenesis.</title>
        <authorList>
            <person name="Cai Y."/>
            <person name="Cai X."/>
            <person name="Wang Q."/>
            <person name="Wang P."/>
            <person name="Zhang Y."/>
            <person name="Cai C."/>
            <person name="Xu Y."/>
            <person name="Wang K."/>
            <person name="Zhou Z."/>
            <person name="Wang C."/>
            <person name="Geng S."/>
            <person name="Li B."/>
            <person name="Dong Q."/>
            <person name="Hou Y."/>
            <person name="Wang H."/>
            <person name="Ai P."/>
            <person name="Liu Z."/>
            <person name="Yi F."/>
            <person name="Sun M."/>
            <person name="An G."/>
            <person name="Cheng J."/>
            <person name="Zhang Y."/>
            <person name="Shi Q."/>
            <person name="Xie Y."/>
            <person name="Shi X."/>
            <person name="Chang Y."/>
            <person name="Huang F."/>
            <person name="Chen Y."/>
            <person name="Hong S."/>
            <person name="Mi L."/>
            <person name="Sun Q."/>
            <person name="Zhang L."/>
            <person name="Zhou B."/>
            <person name="Peng R."/>
            <person name="Zhang X."/>
            <person name="Liu F."/>
        </authorList>
    </citation>
    <scope>NUCLEOTIDE SEQUENCE [LARGE SCALE GENOMIC DNA]</scope>
    <source>
        <strain evidence="13">cv. PA1801</strain>
    </source>
</reference>
<feature type="transmembrane region" description="Helical" evidence="10">
    <location>
        <begin position="95"/>
        <end position="114"/>
    </location>
</feature>
<comment type="similarity">
    <text evidence="3">Belongs to the RNase HII family. Eukaryotic subfamily.</text>
</comment>
<dbReference type="PANTHER" id="PTHR10954:SF7">
    <property type="entry name" value="RIBONUCLEASE H2 SUBUNIT A"/>
    <property type="match status" value="1"/>
</dbReference>
<sequence>MGSEAPLPKWASTPCIMGIDEAGRGPVLGPMVYGCLYCARSYQKTLATLNFADSKTLKEEKREELFENLKADESIGWSVDVIDPRELSAKMLKKSVIQIVISFSFSFVYFSFLLQDFTRLIINRNKVNLNEISHDSAIGLINRVLNMGVLLTEILLEYSDQSKGITRFLILSAAQEVRIPYFLSISAAVIAIWRNLEITLKVYLDTVGDADKYRIKLSERFPSIKFVVAKKADSLYPVVSGASIVAKVTRDRALREWVLEETSENMHRSFGSGYPGDPETKAWLAHHKHSIFGFPTLVRFSWGTCTSYYKDMVEVLWYLLKHSNSICFLTLPHNYAWPFLHNVYEVLRLKKPDRRSI</sequence>
<dbReference type="Proteomes" id="UP000325315">
    <property type="component" value="Unassembled WGS sequence"/>
</dbReference>
<evidence type="ECO:0000259" key="11">
    <source>
        <dbReference type="PROSITE" id="PS51975"/>
    </source>
</evidence>
<comment type="cofactor">
    <cofactor evidence="2">
        <name>Mg(2+)</name>
        <dbReference type="ChEBI" id="CHEBI:18420"/>
    </cofactor>
</comment>
<name>A0A5B6U8M6_9ROSI</name>
<dbReference type="OrthoDB" id="7462577at2759"/>
<evidence type="ECO:0000256" key="1">
    <source>
        <dbReference type="ARBA" id="ARBA00000077"/>
    </source>
</evidence>
<dbReference type="InterPro" id="IPR024567">
    <property type="entry name" value="RNase_HII/HIII_dom"/>
</dbReference>
<dbReference type="PROSITE" id="PS51975">
    <property type="entry name" value="RNASE_H_2"/>
    <property type="match status" value="1"/>
</dbReference>
<evidence type="ECO:0000256" key="2">
    <source>
        <dbReference type="ARBA" id="ARBA00001946"/>
    </source>
</evidence>
<dbReference type="EC" id="3.1.26.4" evidence="9"/>
<dbReference type="InterPro" id="IPR023160">
    <property type="entry name" value="RNase_HII_hlx-loop-hlx_cap_dom"/>
</dbReference>
<keyword evidence="5 8" id="KW-0479">Metal-binding</keyword>
<evidence type="ECO:0000256" key="5">
    <source>
        <dbReference type="ARBA" id="ARBA00022723"/>
    </source>
</evidence>
<comment type="catalytic activity">
    <reaction evidence="1 8 9">
        <text>Endonucleolytic cleavage to 5'-phosphomonoester.</text>
        <dbReference type="EC" id="3.1.26.4"/>
    </reaction>
</comment>
<evidence type="ECO:0000256" key="4">
    <source>
        <dbReference type="ARBA" id="ARBA00022722"/>
    </source>
</evidence>
<dbReference type="PANTHER" id="PTHR10954">
    <property type="entry name" value="RIBONUCLEASE H2 SUBUNIT A"/>
    <property type="match status" value="1"/>
</dbReference>
<evidence type="ECO:0000313" key="13">
    <source>
        <dbReference type="Proteomes" id="UP000325315"/>
    </source>
</evidence>
<comment type="caution">
    <text evidence="12">The sequence shown here is derived from an EMBL/GenBank/DDBJ whole genome shotgun (WGS) entry which is preliminary data.</text>
</comment>
<dbReference type="InterPro" id="IPR001352">
    <property type="entry name" value="RNase_HII/HIII"/>
</dbReference>